<dbReference type="Proteomes" id="UP000309133">
    <property type="component" value="Unassembled WGS sequence"/>
</dbReference>
<keyword evidence="4 7" id="KW-0812">Transmembrane</keyword>
<dbReference type="PANTHER" id="PTHR30193">
    <property type="entry name" value="ABC TRANSPORTER PERMEASE PROTEIN"/>
    <property type="match status" value="1"/>
</dbReference>
<dbReference type="SUPFAM" id="SSF161098">
    <property type="entry name" value="MetI-like"/>
    <property type="match status" value="1"/>
</dbReference>
<sequence>MTATQQIPLDSVVPERPEPGRKSRPRPRRALTRYGSWWWAMPALLAVLGVHYVATTIGGAYAFTDFKGIGSFEWIGFDNFTRIVGDKKVFGSIGNTLFLAIAFLIITNVVGMILALGLNRGVRSRYILRTLLFLPVVLSPLAVSYIFRFIFQVNGPLNAVLGGLGLTDWQHAWLADPTWAIFTILAVMVWQNIGMAMIIYLAGLATVPLEIEEAAAIDGAGPWARFRNITLPLLQPAVAISTTLTLTQGLKVFDQVQGMTGGGPYGATDTLSTVIYRQTFANGQFGYGAALSLVFTVIVVIAAAAQLFLTRDRNAGK</sequence>
<proteinExistence type="inferred from homology"/>
<evidence type="ECO:0000256" key="5">
    <source>
        <dbReference type="ARBA" id="ARBA00022989"/>
    </source>
</evidence>
<feature type="transmembrane region" description="Helical" evidence="7">
    <location>
        <begin position="285"/>
        <end position="309"/>
    </location>
</feature>
<protein>
    <submittedName>
        <fullName evidence="10">Sugar ABC transporter permease</fullName>
    </submittedName>
</protein>
<evidence type="ECO:0000313" key="10">
    <source>
        <dbReference type="EMBL" id="THG31653.1"/>
    </source>
</evidence>
<dbReference type="PANTHER" id="PTHR30193:SF37">
    <property type="entry name" value="INNER MEMBRANE ABC TRANSPORTER PERMEASE PROTEIN YCJO"/>
    <property type="match status" value="1"/>
</dbReference>
<comment type="similarity">
    <text evidence="7">Belongs to the binding-protein-dependent transport system permease family.</text>
</comment>
<evidence type="ECO:0000256" key="8">
    <source>
        <dbReference type="SAM" id="MobiDB-lite"/>
    </source>
</evidence>
<evidence type="ECO:0000256" key="2">
    <source>
        <dbReference type="ARBA" id="ARBA00022448"/>
    </source>
</evidence>
<evidence type="ECO:0000259" key="9">
    <source>
        <dbReference type="PROSITE" id="PS50928"/>
    </source>
</evidence>
<feature type="transmembrane region" description="Helical" evidence="7">
    <location>
        <begin position="37"/>
        <end position="63"/>
    </location>
</feature>
<dbReference type="PROSITE" id="PS50928">
    <property type="entry name" value="ABC_TM1"/>
    <property type="match status" value="1"/>
</dbReference>
<feature type="region of interest" description="Disordered" evidence="8">
    <location>
        <begin position="1"/>
        <end position="27"/>
    </location>
</feature>
<dbReference type="OrthoDB" id="3614395at2"/>
<dbReference type="Pfam" id="PF00528">
    <property type="entry name" value="BPD_transp_1"/>
    <property type="match status" value="1"/>
</dbReference>
<keyword evidence="6 7" id="KW-0472">Membrane</keyword>
<evidence type="ECO:0000256" key="4">
    <source>
        <dbReference type="ARBA" id="ARBA00022692"/>
    </source>
</evidence>
<keyword evidence="3" id="KW-1003">Cell membrane</keyword>
<evidence type="ECO:0000256" key="1">
    <source>
        <dbReference type="ARBA" id="ARBA00004651"/>
    </source>
</evidence>
<dbReference type="GO" id="GO:0005886">
    <property type="term" value="C:plasma membrane"/>
    <property type="evidence" value="ECO:0007669"/>
    <property type="project" value="UniProtKB-SubCell"/>
</dbReference>
<name>A0A4S4FMI2_9MICO</name>
<dbReference type="GO" id="GO:0055085">
    <property type="term" value="P:transmembrane transport"/>
    <property type="evidence" value="ECO:0007669"/>
    <property type="project" value="InterPro"/>
</dbReference>
<accession>A0A4S4FMI2</accession>
<dbReference type="InterPro" id="IPR051393">
    <property type="entry name" value="ABC_transporter_permease"/>
</dbReference>
<feature type="transmembrane region" description="Helical" evidence="7">
    <location>
        <begin position="130"/>
        <end position="151"/>
    </location>
</feature>
<dbReference type="RefSeq" id="WP_136426773.1">
    <property type="nucleotide sequence ID" value="NZ_SSSM01000003.1"/>
</dbReference>
<dbReference type="InterPro" id="IPR035906">
    <property type="entry name" value="MetI-like_sf"/>
</dbReference>
<keyword evidence="11" id="KW-1185">Reference proteome</keyword>
<feature type="transmembrane region" description="Helical" evidence="7">
    <location>
        <begin position="179"/>
        <end position="202"/>
    </location>
</feature>
<reference evidence="10 11" key="1">
    <citation type="submission" date="2019-04" db="EMBL/GenBank/DDBJ databases">
        <authorList>
            <person name="Jiang L."/>
        </authorList>
    </citation>
    <scope>NUCLEOTIDE SEQUENCE [LARGE SCALE GENOMIC DNA]</scope>
    <source>
        <strain evidence="10 11">YIM 131853</strain>
    </source>
</reference>
<dbReference type="Gene3D" id="1.10.3720.10">
    <property type="entry name" value="MetI-like"/>
    <property type="match status" value="1"/>
</dbReference>
<organism evidence="10 11">
    <name type="scientific">Naasia lichenicola</name>
    <dbReference type="NCBI Taxonomy" id="2565933"/>
    <lineage>
        <taxon>Bacteria</taxon>
        <taxon>Bacillati</taxon>
        <taxon>Actinomycetota</taxon>
        <taxon>Actinomycetes</taxon>
        <taxon>Micrococcales</taxon>
        <taxon>Microbacteriaceae</taxon>
        <taxon>Naasia</taxon>
    </lineage>
</organism>
<keyword evidence="5 7" id="KW-1133">Transmembrane helix</keyword>
<feature type="transmembrane region" description="Helical" evidence="7">
    <location>
        <begin position="97"/>
        <end position="118"/>
    </location>
</feature>
<evidence type="ECO:0000256" key="3">
    <source>
        <dbReference type="ARBA" id="ARBA00022475"/>
    </source>
</evidence>
<evidence type="ECO:0000256" key="7">
    <source>
        <dbReference type="RuleBase" id="RU363032"/>
    </source>
</evidence>
<dbReference type="AlphaFoldDB" id="A0A4S4FMI2"/>
<gene>
    <name evidence="10" type="ORF">E6C64_06170</name>
</gene>
<comment type="subcellular location">
    <subcellularLocation>
        <location evidence="1 7">Cell membrane</location>
        <topology evidence="1 7">Multi-pass membrane protein</topology>
    </subcellularLocation>
</comment>
<dbReference type="EMBL" id="SSSM01000003">
    <property type="protein sequence ID" value="THG31653.1"/>
    <property type="molecule type" value="Genomic_DNA"/>
</dbReference>
<comment type="caution">
    <text evidence="10">The sequence shown here is derived from an EMBL/GenBank/DDBJ whole genome shotgun (WGS) entry which is preliminary data.</text>
</comment>
<feature type="domain" description="ABC transmembrane type-1" evidence="9">
    <location>
        <begin position="93"/>
        <end position="306"/>
    </location>
</feature>
<dbReference type="CDD" id="cd06261">
    <property type="entry name" value="TM_PBP2"/>
    <property type="match status" value="1"/>
</dbReference>
<evidence type="ECO:0000256" key="6">
    <source>
        <dbReference type="ARBA" id="ARBA00023136"/>
    </source>
</evidence>
<evidence type="ECO:0000313" key="11">
    <source>
        <dbReference type="Proteomes" id="UP000309133"/>
    </source>
</evidence>
<dbReference type="InterPro" id="IPR000515">
    <property type="entry name" value="MetI-like"/>
</dbReference>
<keyword evidence="2 7" id="KW-0813">Transport</keyword>